<dbReference type="PROSITE" id="PS00409">
    <property type="entry name" value="PROKAR_NTER_METHYL"/>
    <property type="match status" value="1"/>
</dbReference>
<sequence length="143" mass="15570">MPMSLNTLSSTLRRPGKQHGFSLIELMIVVIVLGILAAIVVPSYQQYIRQSHRGVAKADLVEYAQRAERYYSVNNTYSGFALPSKVSPREGGTTRYAITFDGKASSFTLTATPQGNQTKDSCGTLSVDQANRKTASGTVSDCW</sequence>
<feature type="transmembrane region" description="Helical" evidence="2">
    <location>
        <begin position="20"/>
        <end position="41"/>
    </location>
</feature>
<keyword evidence="2" id="KW-0812">Transmembrane</keyword>
<accession>A0A0A0QYV8</accession>
<evidence type="ECO:0000256" key="2">
    <source>
        <dbReference type="SAM" id="Phobius"/>
    </source>
</evidence>
<gene>
    <name evidence="3" type="primary">pilE</name>
</gene>
<keyword evidence="2" id="KW-1133">Transmembrane helix</keyword>
<dbReference type="Pfam" id="PF07963">
    <property type="entry name" value="N_methyl"/>
    <property type="match status" value="1"/>
</dbReference>
<dbReference type="InterPro" id="IPR045584">
    <property type="entry name" value="Pilin-like"/>
</dbReference>
<dbReference type="PANTHER" id="PTHR30093">
    <property type="entry name" value="GENERAL SECRETION PATHWAY PROTEIN G"/>
    <property type="match status" value="1"/>
</dbReference>
<name>A0A0A0QYV8_STEMA</name>
<dbReference type="InterPro" id="IPR031982">
    <property type="entry name" value="PilE-like"/>
</dbReference>
<protein>
    <submittedName>
        <fullName evidence="3">Putative type 4 fimbrial biogenesis protein PilE</fullName>
    </submittedName>
</protein>
<dbReference type="PANTHER" id="PTHR30093:SF47">
    <property type="entry name" value="TYPE IV PILUS NON-CORE MINOR PILIN PILE"/>
    <property type="match status" value="1"/>
</dbReference>
<dbReference type="GO" id="GO:0015628">
    <property type="term" value="P:protein secretion by the type II secretion system"/>
    <property type="evidence" value="ECO:0007669"/>
    <property type="project" value="InterPro"/>
</dbReference>
<dbReference type="Pfam" id="PF16732">
    <property type="entry name" value="ComP_DUS"/>
    <property type="match status" value="1"/>
</dbReference>
<keyword evidence="2" id="KW-0472">Membrane</keyword>
<dbReference type="AlphaFoldDB" id="A0A0A0QYV8"/>
<dbReference type="InterPro" id="IPR000983">
    <property type="entry name" value="Bac_GSPG_pilin"/>
</dbReference>
<proteinExistence type="predicted"/>
<dbReference type="SUPFAM" id="SSF54523">
    <property type="entry name" value="Pili subunits"/>
    <property type="match status" value="1"/>
</dbReference>
<evidence type="ECO:0000313" key="3">
    <source>
        <dbReference type="EMBL" id="AIU94602.1"/>
    </source>
</evidence>
<evidence type="ECO:0000256" key="1">
    <source>
        <dbReference type="ARBA" id="ARBA00022481"/>
    </source>
</evidence>
<dbReference type="InterPro" id="IPR012902">
    <property type="entry name" value="N_methyl_site"/>
</dbReference>
<dbReference type="GO" id="GO:0015627">
    <property type="term" value="C:type II protein secretion system complex"/>
    <property type="evidence" value="ECO:0007669"/>
    <property type="project" value="InterPro"/>
</dbReference>
<dbReference type="NCBIfam" id="TIGR02532">
    <property type="entry name" value="IV_pilin_GFxxxE"/>
    <property type="match status" value="1"/>
</dbReference>
<dbReference type="GO" id="GO:0043683">
    <property type="term" value="P:type IV pilus assembly"/>
    <property type="evidence" value="ECO:0007669"/>
    <property type="project" value="InterPro"/>
</dbReference>
<organism evidence="3">
    <name type="scientific">Stenotrophomonas maltophilia</name>
    <name type="common">Pseudomonas maltophilia</name>
    <name type="synonym">Xanthomonas maltophilia</name>
    <dbReference type="NCBI Taxonomy" id="40324"/>
    <lineage>
        <taxon>Bacteria</taxon>
        <taxon>Pseudomonadati</taxon>
        <taxon>Pseudomonadota</taxon>
        <taxon>Gammaproteobacteria</taxon>
        <taxon>Lysobacterales</taxon>
        <taxon>Lysobacteraceae</taxon>
        <taxon>Stenotrophomonas</taxon>
        <taxon>Stenotrophomonas maltophilia group</taxon>
    </lineage>
</organism>
<reference evidence="3" key="1">
    <citation type="journal article" date="2015" name="J. Antimicrob. Chemother.">
        <title>Characterization of a genomic island in Stenotrophomonas maltophilia that carries a novel floR gene variant.</title>
        <authorList>
            <person name="He T."/>
            <person name="Shen J."/>
            <person name="Schwarz S."/>
            <person name="Wu C."/>
            <person name="Wang Y."/>
        </authorList>
    </citation>
    <scope>NUCLEOTIDE SEQUENCE</scope>
    <source>
        <strain evidence="3">GZP-Sm1</strain>
    </source>
</reference>
<dbReference type="Gene3D" id="3.30.700.10">
    <property type="entry name" value="Glycoprotein, Type 4 Pilin"/>
    <property type="match status" value="1"/>
</dbReference>
<dbReference type="PRINTS" id="PR00813">
    <property type="entry name" value="BCTERIALGSPG"/>
</dbReference>
<dbReference type="EMBL" id="KM649682">
    <property type="protein sequence ID" value="AIU94602.1"/>
    <property type="molecule type" value="Genomic_DNA"/>
</dbReference>
<keyword evidence="1" id="KW-0488">Methylation</keyword>